<dbReference type="RefSeq" id="WP_245182410.1">
    <property type="nucleotide sequence ID" value="NZ_JAAOZT010000011.1"/>
</dbReference>
<comment type="caution">
    <text evidence="17">The sequence shown here is derived from an EMBL/GenBank/DDBJ whole genome shotgun (WGS) entry which is preliminary data.</text>
</comment>
<gene>
    <name evidence="17" type="ORF">HNR39_003175</name>
</gene>
<dbReference type="InterPro" id="IPR039426">
    <property type="entry name" value="TonB-dep_rcpt-like"/>
</dbReference>
<dbReference type="GO" id="GO:0009279">
    <property type="term" value="C:cell outer membrane"/>
    <property type="evidence" value="ECO:0007669"/>
    <property type="project" value="UniProtKB-SubCell"/>
</dbReference>
<dbReference type="Gene3D" id="2.170.130.10">
    <property type="entry name" value="TonB-dependent receptor, plug domain"/>
    <property type="match status" value="1"/>
</dbReference>
<feature type="signal peptide" evidence="14">
    <location>
        <begin position="1"/>
        <end position="38"/>
    </location>
</feature>
<keyword evidence="8 13" id="KW-0798">TonB box</keyword>
<evidence type="ECO:0000256" key="1">
    <source>
        <dbReference type="ARBA" id="ARBA00004571"/>
    </source>
</evidence>
<reference evidence="17 18" key="1">
    <citation type="submission" date="2020-08" db="EMBL/GenBank/DDBJ databases">
        <title>Genomic Encyclopedia of Type Strains, Phase IV (KMG-IV): sequencing the most valuable type-strain genomes for metagenomic binning, comparative biology and taxonomic classification.</title>
        <authorList>
            <person name="Goeker M."/>
        </authorList>
    </citation>
    <scope>NUCLEOTIDE SEQUENCE [LARGE SCALE GENOMIC DNA]</scope>
    <source>
        <strain evidence="17 18">DSM 23240</strain>
    </source>
</reference>
<evidence type="ECO:0000256" key="14">
    <source>
        <dbReference type="SAM" id="SignalP"/>
    </source>
</evidence>
<dbReference type="InterPro" id="IPR036942">
    <property type="entry name" value="Beta-barrel_TonB_sf"/>
</dbReference>
<evidence type="ECO:0000256" key="13">
    <source>
        <dbReference type="RuleBase" id="RU003357"/>
    </source>
</evidence>
<evidence type="ECO:0000256" key="12">
    <source>
        <dbReference type="PROSITE-ProRule" id="PRU01360"/>
    </source>
</evidence>
<proteinExistence type="inferred from homology"/>
<dbReference type="Pfam" id="PF07715">
    <property type="entry name" value="Plug"/>
    <property type="match status" value="1"/>
</dbReference>
<evidence type="ECO:0000256" key="6">
    <source>
        <dbReference type="ARBA" id="ARBA00022729"/>
    </source>
</evidence>
<dbReference type="SUPFAM" id="SSF56935">
    <property type="entry name" value="Porins"/>
    <property type="match status" value="1"/>
</dbReference>
<evidence type="ECO:0000259" key="15">
    <source>
        <dbReference type="Pfam" id="PF00593"/>
    </source>
</evidence>
<evidence type="ECO:0000256" key="11">
    <source>
        <dbReference type="ARBA" id="ARBA00023237"/>
    </source>
</evidence>
<keyword evidence="11 12" id="KW-0998">Cell outer membrane</keyword>
<feature type="chain" id="PRO_5032879519" evidence="14">
    <location>
        <begin position="39"/>
        <end position="633"/>
    </location>
</feature>
<dbReference type="Pfam" id="PF00593">
    <property type="entry name" value="TonB_dep_Rec_b-barrel"/>
    <property type="match status" value="1"/>
</dbReference>
<organism evidence="17 18">
    <name type="scientific">Glaciimonas immobilis</name>
    <dbReference type="NCBI Taxonomy" id="728004"/>
    <lineage>
        <taxon>Bacteria</taxon>
        <taxon>Pseudomonadati</taxon>
        <taxon>Pseudomonadota</taxon>
        <taxon>Betaproteobacteria</taxon>
        <taxon>Burkholderiales</taxon>
        <taxon>Oxalobacteraceae</taxon>
        <taxon>Glaciimonas</taxon>
    </lineage>
</organism>
<name>A0A840RWT0_9BURK</name>
<evidence type="ECO:0000256" key="7">
    <source>
        <dbReference type="ARBA" id="ARBA00023065"/>
    </source>
</evidence>
<dbReference type="InterPro" id="IPR012910">
    <property type="entry name" value="Plug_dom"/>
</dbReference>
<evidence type="ECO:0000313" key="17">
    <source>
        <dbReference type="EMBL" id="MBB5201326.1"/>
    </source>
</evidence>
<evidence type="ECO:0000313" key="18">
    <source>
        <dbReference type="Proteomes" id="UP000571084"/>
    </source>
</evidence>
<dbReference type="EMBL" id="JACHHQ010000006">
    <property type="protein sequence ID" value="MBB5201326.1"/>
    <property type="molecule type" value="Genomic_DNA"/>
</dbReference>
<dbReference type="PANTHER" id="PTHR30069">
    <property type="entry name" value="TONB-DEPENDENT OUTER MEMBRANE RECEPTOR"/>
    <property type="match status" value="1"/>
</dbReference>
<keyword evidence="18" id="KW-1185">Reference proteome</keyword>
<evidence type="ECO:0000256" key="2">
    <source>
        <dbReference type="ARBA" id="ARBA00009810"/>
    </source>
</evidence>
<comment type="similarity">
    <text evidence="2 12 13">Belongs to the TonB-dependent receptor family.</text>
</comment>
<dbReference type="Proteomes" id="UP000571084">
    <property type="component" value="Unassembled WGS sequence"/>
</dbReference>
<keyword evidence="4 12" id="KW-1134">Transmembrane beta strand</keyword>
<dbReference type="PROSITE" id="PS52016">
    <property type="entry name" value="TONB_DEPENDENT_REC_3"/>
    <property type="match status" value="1"/>
</dbReference>
<evidence type="ECO:0000256" key="8">
    <source>
        <dbReference type="ARBA" id="ARBA00023077"/>
    </source>
</evidence>
<dbReference type="AlphaFoldDB" id="A0A840RWT0"/>
<comment type="subcellular location">
    <subcellularLocation>
        <location evidence="1 12">Cell outer membrane</location>
        <topology evidence="1 12">Multi-pass membrane protein</topology>
    </subcellularLocation>
</comment>
<dbReference type="CDD" id="cd01347">
    <property type="entry name" value="ligand_gated_channel"/>
    <property type="match status" value="1"/>
</dbReference>
<dbReference type="GO" id="GO:0006811">
    <property type="term" value="P:monoatomic ion transport"/>
    <property type="evidence" value="ECO:0007669"/>
    <property type="project" value="UniProtKB-KW"/>
</dbReference>
<dbReference type="InterPro" id="IPR000531">
    <property type="entry name" value="Beta-barrel_TonB"/>
</dbReference>
<accession>A0A840RWT0</accession>
<feature type="domain" description="TonB-dependent receptor-like beta-barrel" evidence="15">
    <location>
        <begin position="184"/>
        <end position="606"/>
    </location>
</feature>
<dbReference type="GO" id="GO:0015889">
    <property type="term" value="P:cobalamin transport"/>
    <property type="evidence" value="ECO:0007669"/>
    <property type="project" value="TreeGrafter"/>
</dbReference>
<evidence type="ECO:0000259" key="16">
    <source>
        <dbReference type="Pfam" id="PF07715"/>
    </source>
</evidence>
<keyword evidence="3 12" id="KW-0813">Transport</keyword>
<keyword evidence="9 12" id="KW-0472">Membrane</keyword>
<dbReference type="PANTHER" id="PTHR30069:SF53">
    <property type="entry name" value="COLICIN I RECEPTOR-RELATED"/>
    <property type="match status" value="1"/>
</dbReference>
<evidence type="ECO:0000256" key="9">
    <source>
        <dbReference type="ARBA" id="ARBA00023136"/>
    </source>
</evidence>
<feature type="domain" description="TonB-dependent receptor plug" evidence="16">
    <location>
        <begin position="67"/>
        <end position="164"/>
    </location>
</feature>
<evidence type="ECO:0000256" key="5">
    <source>
        <dbReference type="ARBA" id="ARBA00022692"/>
    </source>
</evidence>
<keyword evidence="6 14" id="KW-0732">Signal</keyword>
<keyword evidence="7" id="KW-0406">Ion transport</keyword>
<evidence type="ECO:0000256" key="10">
    <source>
        <dbReference type="ARBA" id="ARBA00023170"/>
    </source>
</evidence>
<keyword evidence="10" id="KW-0675">Receptor</keyword>
<dbReference type="Gene3D" id="2.40.170.20">
    <property type="entry name" value="TonB-dependent receptor, beta-barrel domain"/>
    <property type="match status" value="1"/>
</dbReference>
<protein>
    <submittedName>
        <fullName evidence="17">Vitamin B12 transporter</fullName>
    </submittedName>
</protein>
<evidence type="ECO:0000256" key="3">
    <source>
        <dbReference type="ARBA" id="ARBA00022448"/>
    </source>
</evidence>
<dbReference type="InterPro" id="IPR037066">
    <property type="entry name" value="Plug_dom_sf"/>
</dbReference>
<evidence type="ECO:0000256" key="4">
    <source>
        <dbReference type="ARBA" id="ARBA00022452"/>
    </source>
</evidence>
<keyword evidence="5 12" id="KW-0812">Transmembrane</keyword>
<sequence>MTSIVLKTRPRTPARMIAPWCLSTLVISTFSFSILAHAASDEALDPVLVTATRTPQKAGDVLSDNVTISAQQIAQSGQTSLVELLQKQRGIEISTYGGPGTTASVFMRGAANNQNVVLIDGVRVGSSTTGGATWSSIPLSQIDHIEIVYGPLSSFYGADAIGGVIQIFTRKGAGTSRFNASAGYGSYGTRTMDASVSGSTEGDHRFSYAIAAAHESADGFSATKPNPSPYSAYDPDKDGYKKDSTSGQFGIVLAKGQEVGVTFLQSRLNAQFDNGPGFDARTIQKLTDVAVYAKNQIVPWWTSKLQLSQTTDKSTNISSDQSYGYSEITTTQNNYSWQNDLLLGPDVLQLLFERRVEEVAATGLSGDRTTNSAAASYQLKRGAHLATISIRNDNSAQFGDHVTGSLGYGYRLSKDWRANASYGTSFRAPTFNELYYPGYGIATNKPEKGKNAELGLVYDDGTSQLNVSYYRNKITDLIISTSTCPIDPAAYPYGCAYNVDKATLEGVSVGASRLLGDWALRASMDLQNPRDDTTGKLLPRRARQHATVALDYGSGATKAGVELVTSGKRYDDTDNQTVLGGYSVVNLYASYDLTGNWALFGRWNNVFNKDYELARYYATAGSNLFVGVRYGFR</sequence>